<keyword evidence="1" id="KW-0472">Membrane</keyword>
<feature type="transmembrane region" description="Helical" evidence="1">
    <location>
        <begin position="230"/>
        <end position="247"/>
    </location>
</feature>
<dbReference type="AlphaFoldDB" id="A0A4R5K5W8"/>
<name>A0A4R5K5W8_9MICC</name>
<keyword evidence="3" id="KW-1185">Reference proteome</keyword>
<feature type="transmembrane region" description="Helical" evidence="1">
    <location>
        <begin position="146"/>
        <end position="163"/>
    </location>
</feature>
<dbReference type="Proteomes" id="UP000295511">
    <property type="component" value="Unassembled WGS sequence"/>
</dbReference>
<organism evidence="2 3">
    <name type="scientific">Arthrobacter terricola</name>
    <dbReference type="NCBI Taxonomy" id="2547396"/>
    <lineage>
        <taxon>Bacteria</taxon>
        <taxon>Bacillati</taxon>
        <taxon>Actinomycetota</taxon>
        <taxon>Actinomycetes</taxon>
        <taxon>Micrococcales</taxon>
        <taxon>Micrococcaceae</taxon>
        <taxon>Arthrobacter</taxon>
    </lineage>
</organism>
<evidence type="ECO:0000313" key="2">
    <source>
        <dbReference type="EMBL" id="TDF88876.1"/>
    </source>
</evidence>
<comment type="caution">
    <text evidence="2">The sequence shown here is derived from an EMBL/GenBank/DDBJ whole genome shotgun (WGS) entry which is preliminary data.</text>
</comment>
<evidence type="ECO:0000256" key="1">
    <source>
        <dbReference type="SAM" id="Phobius"/>
    </source>
</evidence>
<protein>
    <recommendedName>
        <fullName evidence="4">FtsX-like permease family protein</fullName>
    </recommendedName>
</protein>
<reference evidence="2 3" key="1">
    <citation type="submission" date="2019-03" db="EMBL/GenBank/DDBJ databases">
        <title>Whole genome sequence of Arthrobacter sp JH1-1.</title>
        <authorList>
            <person name="Trinh H.N."/>
        </authorList>
    </citation>
    <scope>NUCLEOTIDE SEQUENCE [LARGE SCALE GENOMIC DNA]</scope>
    <source>
        <strain evidence="2 3">JH1-1</strain>
    </source>
</reference>
<keyword evidence="1" id="KW-0812">Transmembrane</keyword>
<gene>
    <name evidence="2" type="ORF">E1809_23325</name>
</gene>
<proteinExistence type="predicted"/>
<dbReference type="OrthoDB" id="3716589at2"/>
<evidence type="ECO:0000313" key="3">
    <source>
        <dbReference type="Proteomes" id="UP000295511"/>
    </source>
</evidence>
<evidence type="ECO:0008006" key="4">
    <source>
        <dbReference type="Google" id="ProtNLM"/>
    </source>
</evidence>
<keyword evidence="1" id="KW-1133">Transmembrane helix</keyword>
<sequence>MPTKEITNGLPSVLGAQVRGDGGMVVSDELAKELNVGPLAVDRNQGIATAHGTAKVDGTYDYPADGRRAGFAYGLLSPVPAGGGAFDECWVRSWPPSPEMRMLIRLSLIPGAGEPNADPPVVSQLNTRKGTEFDGAARFEQRVTRFGAMAALAVGMVLGYFSVRSRRLELASAKHSGVTAATQRLQVGIEHAVVALMAWILAMPMIIYAARSAGLPDLPVMVVLGTKPVLVAAPAFIIGAIAGAATIREKQLFRYFSNR</sequence>
<dbReference type="RefSeq" id="WP_133206641.1">
    <property type="nucleotide sequence ID" value="NZ_SMRU01000042.1"/>
</dbReference>
<dbReference type="EMBL" id="SMRU01000042">
    <property type="protein sequence ID" value="TDF88876.1"/>
    <property type="molecule type" value="Genomic_DNA"/>
</dbReference>
<accession>A0A4R5K5W8</accession>
<feature type="transmembrane region" description="Helical" evidence="1">
    <location>
        <begin position="192"/>
        <end position="210"/>
    </location>
</feature>